<dbReference type="RefSeq" id="WP_380896860.1">
    <property type="nucleotide sequence ID" value="NZ_JBHTKY010000017.1"/>
</dbReference>
<dbReference type="Proteomes" id="UP001597205">
    <property type="component" value="Unassembled WGS sequence"/>
</dbReference>
<dbReference type="Pfam" id="PF14064">
    <property type="entry name" value="HmuY"/>
    <property type="match status" value="1"/>
</dbReference>
<gene>
    <name evidence="1" type="ORF">ACFQ2C_11895</name>
</gene>
<name>A0ABW3RMI1_9SPHI</name>
<protein>
    <submittedName>
        <fullName evidence="1">HmuY family protein</fullName>
    </submittedName>
</protein>
<dbReference type="InterPro" id="IPR025921">
    <property type="entry name" value="HmuY"/>
</dbReference>
<comment type="caution">
    <text evidence="1">The sequence shown here is derived from an EMBL/GenBank/DDBJ whole genome shotgun (WGS) entry which is preliminary data.</text>
</comment>
<dbReference type="CDD" id="cd12105">
    <property type="entry name" value="HmuY"/>
    <property type="match status" value="1"/>
</dbReference>
<sequence>MNLRVFRFKIFRRFKAFIIVSIVFGLFSCGKSDDIIDEKKPPEEIKEESELFYKLTRVNNLPGSQANNFQTAAPNIYYSLESNKALGQEHLQTRNWDIAFGGLVNSFISGNNGKDPQNHGYGNTAEGGILLVEKEFDQVVDIPDDKEFQTRKDRYGTDNYGMFGEGIGWYLYDFNGNLLRDGSHQFQHVVYPMNQPWKLNNGRTSPPRTAVIRTAKGNYAKLRILSLYKDRLDSTGWRRDAPKVYITFDYVLVPKNSKKFEIKK</sequence>
<evidence type="ECO:0000313" key="2">
    <source>
        <dbReference type="Proteomes" id="UP001597205"/>
    </source>
</evidence>
<evidence type="ECO:0000313" key="1">
    <source>
        <dbReference type="EMBL" id="MFD1166309.1"/>
    </source>
</evidence>
<proteinExistence type="predicted"/>
<dbReference type="EMBL" id="JBHTKY010000017">
    <property type="protein sequence ID" value="MFD1166309.1"/>
    <property type="molecule type" value="Genomic_DNA"/>
</dbReference>
<accession>A0ABW3RMI1</accession>
<keyword evidence="2" id="KW-1185">Reference proteome</keyword>
<reference evidence="2" key="1">
    <citation type="journal article" date="2019" name="Int. J. Syst. Evol. Microbiol.">
        <title>The Global Catalogue of Microorganisms (GCM) 10K type strain sequencing project: providing services to taxonomists for standard genome sequencing and annotation.</title>
        <authorList>
            <consortium name="The Broad Institute Genomics Platform"/>
            <consortium name="The Broad Institute Genome Sequencing Center for Infectious Disease"/>
            <person name="Wu L."/>
            <person name="Ma J."/>
        </authorList>
    </citation>
    <scope>NUCLEOTIDE SEQUENCE [LARGE SCALE GENOMIC DNA]</scope>
    <source>
        <strain evidence="2">CCUG 52468</strain>
    </source>
</reference>
<organism evidence="1 2">
    <name type="scientific">Sphingobacterium daejeonense</name>
    <dbReference type="NCBI Taxonomy" id="371142"/>
    <lineage>
        <taxon>Bacteria</taxon>
        <taxon>Pseudomonadati</taxon>
        <taxon>Bacteroidota</taxon>
        <taxon>Sphingobacteriia</taxon>
        <taxon>Sphingobacteriales</taxon>
        <taxon>Sphingobacteriaceae</taxon>
        <taxon>Sphingobacterium</taxon>
    </lineage>
</organism>
<dbReference type="PROSITE" id="PS51257">
    <property type="entry name" value="PROKAR_LIPOPROTEIN"/>
    <property type="match status" value="1"/>
</dbReference>